<name>A0A9P6HFY7_9AGAM</name>
<feature type="compositionally biased region" description="Basic residues" evidence="1">
    <location>
        <begin position="80"/>
        <end position="91"/>
    </location>
</feature>
<evidence type="ECO:0000313" key="2">
    <source>
        <dbReference type="EMBL" id="KAF9786012.1"/>
    </source>
</evidence>
<evidence type="ECO:0000313" key="3">
    <source>
        <dbReference type="Proteomes" id="UP000736335"/>
    </source>
</evidence>
<proteinExistence type="predicted"/>
<reference evidence="2" key="2">
    <citation type="submission" date="2020-11" db="EMBL/GenBank/DDBJ databases">
        <authorList>
            <consortium name="DOE Joint Genome Institute"/>
            <person name="Kuo A."/>
            <person name="Miyauchi S."/>
            <person name="Kiss E."/>
            <person name="Drula E."/>
            <person name="Kohler A."/>
            <person name="Sanchez-Garcia M."/>
            <person name="Andreopoulos B."/>
            <person name="Barry K.W."/>
            <person name="Bonito G."/>
            <person name="Buee M."/>
            <person name="Carver A."/>
            <person name="Chen C."/>
            <person name="Cichocki N."/>
            <person name="Clum A."/>
            <person name="Culley D."/>
            <person name="Crous P.W."/>
            <person name="Fauchery L."/>
            <person name="Girlanda M."/>
            <person name="Hayes R."/>
            <person name="Keri Z."/>
            <person name="Labutti K."/>
            <person name="Lipzen A."/>
            <person name="Lombard V."/>
            <person name="Magnuson J."/>
            <person name="Maillard F."/>
            <person name="Morin E."/>
            <person name="Murat C."/>
            <person name="Nolan M."/>
            <person name="Ohm R."/>
            <person name="Pangilinan J."/>
            <person name="Pereira M."/>
            <person name="Perotto S."/>
            <person name="Peter M."/>
            <person name="Riley R."/>
            <person name="Sitrit Y."/>
            <person name="Stielow B."/>
            <person name="Szollosi G."/>
            <person name="Zifcakova L."/>
            <person name="Stursova M."/>
            <person name="Spatafora J.W."/>
            <person name="Tedersoo L."/>
            <person name="Vaario L.-M."/>
            <person name="Yamada A."/>
            <person name="Yan M."/>
            <person name="Wang P."/>
            <person name="Xu J."/>
            <person name="Bruns T."/>
            <person name="Baldrian P."/>
            <person name="Vilgalys R."/>
            <person name="Henrissat B."/>
            <person name="Grigoriev I.V."/>
            <person name="Hibbett D."/>
            <person name="Nagy L.G."/>
            <person name="Martin F.M."/>
        </authorList>
    </citation>
    <scope>NUCLEOTIDE SEQUENCE</scope>
    <source>
        <strain evidence="2">UH-Tt-Lm1</strain>
    </source>
</reference>
<sequence length="379" mass="42556">MHPLPSSSINSDIVFSRTWGGPGPITSQSSKERAHTSQSPHSRSRTTHDRGRQATESLKPKRLSPDLFVPTPGELEKRSRPLRNRPVAKHRASVDVTSTMGWVKSAGGVRPVTEFHTQPMRSHKVGQASVDNGVLDRRDVVEPLPYPSPEKQRAMNVRRAKKIQQVLGSEPPPPLFQITHIPPAPEFESEITDAFDDRASVSTLFSAFTTNFQSSEPITGRRRSVSNSSTLIGPTPPSRPITPVLPPLELHGPQLPRFGQSFQYDQPMESPPLSHMVYTHKAVPSRGETSKASTRTERRVRGKEKEFRRRRMRAAKLSSFFGVDYHDLEPHLALEEHRAAVGGVEVVIDDRGVMPWDRHEQRSLEMEDVIVRLRDLRSS</sequence>
<reference evidence="2" key="1">
    <citation type="journal article" date="2020" name="Nat. Commun.">
        <title>Large-scale genome sequencing of mycorrhizal fungi provides insights into the early evolution of symbiotic traits.</title>
        <authorList>
            <person name="Miyauchi S."/>
            <person name="Kiss E."/>
            <person name="Kuo A."/>
            <person name="Drula E."/>
            <person name="Kohler A."/>
            <person name="Sanchez-Garcia M."/>
            <person name="Morin E."/>
            <person name="Andreopoulos B."/>
            <person name="Barry K.W."/>
            <person name="Bonito G."/>
            <person name="Buee M."/>
            <person name="Carver A."/>
            <person name="Chen C."/>
            <person name="Cichocki N."/>
            <person name="Clum A."/>
            <person name="Culley D."/>
            <person name="Crous P.W."/>
            <person name="Fauchery L."/>
            <person name="Girlanda M."/>
            <person name="Hayes R.D."/>
            <person name="Keri Z."/>
            <person name="LaButti K."/>
            <person name="Lipzen A."/>
            <person name="Lombard V."/>
            <person name="Magnuson J."/>
            <person name="Maillard F."/>
            <person name="Murat C."/>
            <person name="Nolan M."/>
            <person name="Ohm R.A."/>
            <person name="Pangilinan J."/>
            <person name="Pereira M.F."/>
            <person name="Perotto S."/>
            <person name="Peter M."/>
            <person name="Pfister S."/>
            <person name="Riley R."/>
            <person name="Sitrit Y."/>
            <person name="Stielow J.B."/>
            <person name="Szollosi G."/>
            <person name="Zifcakova L."/>
            <person name="Stursova M."/>
            <person name="Spatafora J.W."/>
            <person name="Tedersoo L."/>
            <person name="Vaario L.M."/>
            <person name="Yamada A."/>
            <person name="Yan M."/>
            <person name="Wang P."/>
            <person name="Xu J."/>
            <person name="Bruns T."/>
            <person name="Baldrian P."/>
            <person name="Vilgalys R."/>
            <person name="Dunand C."/>
            <person name="Henrissat B."/>
            <person name="Grigoriev I.V."/>
            <person name="Hibbett D."/>
            <person name="Nagy L.G."/>
            <person name="Martin F.M."/>
        </authorList>
    </citation>
    <scope>NUCLEOTIDE SEQUENCE</scope>
    <source>
        <strain evidence="2">UH-Tt-Lm1</strain>
    </source>
</reference>
<dbReference type="OrthoDB" id="3269550at2759"/>
<organism evidence="2 3">
    <name type="scientific">Thelephora terrestris</name>
    <dbReference type="NCBI Taxonomy" id="56493"/>
    <lineage>
        <taxon>Eukaryota</taxon>
        <taxon>Fungi</taxon>
        <taxon>Dikarya</taxon>
        <taxon>Basidiomycota</taxon>
        <taxon>Agaricomycotina</taxon>
        <taxon>Agaricomycetes</taxon>
        <taxon>Thelephorales</taxon>
        <taxon>Thelephoraceae</taxon>
        <taxon>Thelephora</taxon>
    </lineage>
</organism>
<protein>
    <submittedName>
        <fullName evidence="2">Uncharacterized protein</fullName>
    </submittedName>
</protein>
<gene>
    <name evidence="2" type="ORF">BJ322DRAFT_761844</name>
</gene>
<dbReference type="Proteomes" id="UP000736335">
    <property type="component" value="Unassembled WGS sequence"/>
</dbReference>
<feature type="compositionally biased region" description="Basic and acidic residues" evidence="1">
    <location>
        <begin position="294"/>
        <end position="303"/>
    </location>
</feature>
<dbReference type="EMBL" id="WIUZ02000006">
    <property type="protein sequence ID" value="KAF9786012.1"/>
    <property type="molecule type" value="Genomic_DNA"/>
</dbReference>
<keyword evidence="3" id="KW-1185">Reference proteome</keyword>
<feature type="region of interest" description="Disordered" evidence="1">
    <location>
        <begin position="1"/>
        <end position="92"/>
    </location>
</feature>
<evidence type="ECO:0000256" key="1">
    <source>
        <dbReference type="SAM" id="MobiDB-lite"/>
    </source>
</evidence>
<comment type="caution">
    <text evidence="2">The sequence shown here is derived from an EMBL/GenBank/DDBJ whole genome shotgun (WGS) entry which is preliminary data.</text>
</comment>
<accession>A0A9P6HFY7</accession>
<dbReference type="AlphaFoldDB" id="A0A9P6HFY7"/>
<feature type="region of interest" description="Disordered" evidence="1">
    <location>
        <begin position="216"/>
        <end position="240"/>
    </location>
</feature>
<feature type="region of interest" description="Disordered" evidence="1">
    <location>
        <begin position="281"/>
        <end position="303"/>
    </location>
</feature>
<feature type="compositionally biased region" description="Polar residues" evidence="1">
    <location>
        <begin position="1"/>
        <end position="13"/>
    </location>
</feature>